<feature type="domain" description="Trypanosome variant surface glycoprotein B-type N-terminal" evidence="9">
    <location>
        <begin position="44"/>
        <end position="385"/>
    </location>
</feature>
<keyword evidence="8" id="KW-0449">Lipoprotein</keyword>
<protein>
    <submittedName>
        <fullName evidence="10">Variant surface glycoprotein 3151</fullName>
    </submittedName>
</protein>
<reference evidence="10" key="2">
    <citation type="journal article" date="2014" name="Mol. Biochem. Parasitol.">
        <title>Capturing the variant surface glycoprotein repertoire (the VSGnome) of Trypanosoma brucei Lister 427.</title>
        <authorList>
            <person name="Cross G.A."/>
            <person name="Kim H.S."/>
            <person name="Wickstead B."/>
        </authorList>
    </citation>
    <scope>NUCLEOTIDE SEQUENCE</scope>
    <source>
        <strain evidence="10">Lister 427</strain>
    </source>
</reference>
<evidence type="ECO:0000313" key="10">
    <source>
        <dbReference type="EMBL" id="AGH59195.1"/>
    </source>
</evidence>
<dbReference type="VEuPathDB" id="TriTrypDB:Tb1125.3.440"/>
<evidence type="ECO:0000256" key="7">
    <source>
        <dbReference type="ARBA" id="ARBA00023180"/>
    </source>
</evidence>
<dbReference type="GO" id="GO:0098552">
    <property type="term" value="C:side of membrane"/>
    <property type="evidence" value="ECO:0007669"/>
    <property type="project" value="UniProtKB-KW"/>
</dbReference>
<dbReference type="VEuPathDB" id="TriTrypDB:Tb927.3.440"/>
<dbReference type="Pfam" id="PF13206">
    <property type="entry name" value="VSG_B"/>
    <property type="match status" value="1"/>
</dbReference>
<organism evidence="10">
    <name type="scientific">Trypanosoma brucei</name>
    <dbReference type="NCBI Taxonomy" id="5691"/>
    <lineage>
        <taxon>Eukaryota</taxon>
        <taxon>Discoba</taxon>
        <taxon>Euglenozoa</taxon>
        <taxon>Kinetoplastea</taxon>
        <taxon>Metakinetoplastina</taxon>
        <taxon>Trypanosomatida</taxon>
        <taxon>Trypanosomatidae</taxon>
        <taxon>Trypanosoma</taxon>
    </lineage>
</organism>
<keyword evidence="7" id="KW-0325">Glycoprotein</keyword>
<proteinExistence type="predicted"/>
<accession>M4T8I3</accession>
<dbReference type="VEuPathDB" id="TriTrypDB:Tb427_000236300"/>
<evidence type="ECO:0000259" key="9">
    <source>
        <dbReference type="Pfam" id="PF13206"/>
    </source>
</evidence>
<keyword evidence="4" id="KW-0336">GPI-anchor</keyword>
<reference evidence="10" key="1">
    <citation type="submission" date="2013-02" db="EMBL/GenBank/DDBJ databases">
        <authorList>
            <person name="Cross G.A.M."/>
            <person name="Kim H.-S."/>
            <person name="Wickstead B."/>
        </authorList>
    </citation>
    <scope>NUCLEOTIDE SEQUENCE</scope>
    <source>
        <strain evidence="10">Lister 427</strain>
    </source>
</reference>
<evidence type="ECO:0000256" key="4">
    <source>
        <dbReference type="ARBA" id="ARBA00022622"/>
    </source>
</evidence>
<dbReference type="EMBL" id="KC611764">
    <property type="protein sequence ID" value="AGH59195.1"/>
    <property type="molecule type" value="Genomic_DNA"/>
</dbReference>
<name>M4T8I3_9TRYP</name>
<feature type="non-terminal residue" evidence="10">
    <location>
        <position position="1"/>
    </location>
</feature>
<evidence type="ECO:0000256" key="1">
    <source>
        <dbReference type="ARBA" id="ARBA00002523"/>
    </source>
</evidence>
<evidence type="ECO:0000256" key="6">
    <source>
        <dbReference type="ARBA" id="ARBA00023136"/>
    </source>
</evidence>
<comment type="subcellular location">
    <subcellularLocation>
        <location evidence="2">Cell membrane</location>
        <topology evidence="2">Lipid-anchor</topology>
        <topology evidence="2">GPI-anchor</topology>
    </subcellularLocation>
</comment>
<evidence type="ECO:0000256" key="3">
    <source>
        <dbReference type="ARBA" id="ARBA00022475"/>
    </source>
</evidence>
<evidence type="ECO:0000256" key="5">
    <source>
        <dbReference type="ARBA" id="ARBA00022729"/>
    </source>
</evidence>
<evidence type="ECO:0000256" key="2">
    <source>
        <dbReference type="ARBA" id="ARBA00004609"/>
    </source>
</evidence>
<keyword evidence="3" id="KW-1003">Cell membrane</keyword>
<evidence type="ECO:0000256" key="8">
    <source>
        <dbReference type="ARBA" id="ARBA00023288"/>
    </source>
</evidence>
<dbReference type="InterPro" id="IPR025932">
    <property type="entry name" value="Trypano_VSG_B_N_dom"/>
</dbReference>
<keyword evidence="5" id="KW-0732">Signal</keyword>
<keyword evidence="6" id="KW-0472">Membrane</keyword>
<dbReference type="GO" id="GO:0005886">
    <property type="term" value="C:plasma membrane"/>
    <property type="evidence" value="ECO:0007669"/>
    <property type="project" value="UniProtKB-SubCell"/>
</dbReference>
<sequence>VMRRLNHLLYQKLRTSKVVKDNARNLLQITRTVSLQGKAITRLVFLLAVYPTSTPAIQDGANADAFAAICHIIQLHGAGAPEDVTPADETAEISDIHALNMSLSPQKWQQKFLKAGDQKVKWDDGENKDKKAHEDWKTSWDNLAGAKQLLTKPGAIAEKIKSSEISKPTGPARKLAQKRVANILSTAAKIYNATQTMQKDIEDGAVAKVNAKLNSAVYGAEVGKGNFDKTSGADSGYDTIAACNKDGNLNGKQPLAYVGLCLVQQKNGGGESSEPVDHATQAEEWTNAGGNLKTAMGKLRGACPKGSAHKLPPQAIVSAVDKTHSLIRVVSNIGYIGWYKQTECTGSSNDKLCVRYNSKITATVDNFNQLTFAADLYTAASLIEKKTGSTLKG</sequence>
<comment type="function">
    <text evidence="1">VSG forms a coat on the surface of the parasite. The trypanosome evades the immune response of the host by expressing a series of antigenically distinct VSGs from an estimated 1000 VSG genes.</text>
</comment>
<dbReference type="AlphaFoldDB" id="M4T8I3"/>